<evidence type="ECO:0000256" key="2">
    <source>
        <dbReference type="ARBA" id="ARBA00023125"/>
    </source>
</evidence>
<keyword evidence="1" id="KW-0805">Transcription regulation</keyword>
<keyword evidence="3" id="KW-0804">Transcription</keyword>
<keyword evidence="2" id="KW-0238">DNA-binding</keyword>
<dbReference type="EMBL" id="UINC01029031">
    <property type="protein sequence ID" value="SVB11073.1"/>
    <property type="molecule type" value="Genomic_DNA"/>
</dbReference>
<feature type="domain" description="HTH gntR-type" evidence="4">
    <location>
        <begin position="20"/>
        <end position="87"/>
    </location>
</feature>
<sequence>MAREALYRGSLKVKHNSKTESLTDRAYRELEEMIVTLQLEPNAVLSETALSQDLGIGRTPIREALQRLAREGLVMILPRKGILVSEINPRKQLLLLAVRREIERLLARASATRLTDKERQQFIEIADGMEQAARDNDDISFMRFDKALNSLVTVAARNEYAERAIGLMHGLSRRFWYVHYKEAADMPLCARLHAELARRISDGDPEGAALACDELIDYVERFTRATVETGPRSNENHFSKLRTELDPIDYS</sequence>
<dbReference type="SMART" id="SM00895">
    <property type="entry name" value="FCD"/>
    <property type="match status" value="1"/>
</dbReference>
<dbReference type="InterPro" id="IPR011711">
    <property type="entry name" value="GntR_C"/>
</dbReference>
<dbReference type="GO" id="GO:0003700">
    <property type="term" value="F:DNA-binding transcription factor activity"/>
    <property type="evidence" value="ECO:0007669"/>
    <property type="project" value="InterPro"/>
</dbReference>
<evidence type="ECO:0000313" key="5">
    <source>
        <dbReference type="EMBL" id="SVB11073.1"/>
    </source>
</evidence>
<dbReference type="CDD" id="cd07377">
    <property type="entry name" value="WHTH_GntR"/>
    <property type="match status" value="1"/>
</dbReference>
<dbReference type="SUPFAM" id="SSF48008">
    <property type="entry name" value="GntR ligand-binding domain-like"/>
    <property type="match status" value="1"/>
</dbReference>
<evidence type="ECO:0000256" key="1">
    <source>
        <dbReference type="ARBA" id="ARBA00023015"/>
    </source>
</evidence>
<dbReference type="PANTHER" id="PTHR43537">
    <property type="entry name" value="TRANSCRIPTIONAL REGULATOR, GNTR FAMILY"/>
    <property type="match status" value="1"/>
</dbReference>
<accession>A0A382BCT6</accession>
<dbReference type="AlphaFoldDB" id="A0A382BCT6"/>
<name>A0A382BCT6_9ZZZZ</name>
<dbReference type="InterPro" id="IPR000524">
    <property type="entry name" value="Tscrpt_reg_HTH_GntR"/>
</dbReference>
<dbReference type="Gene3D" id="1.20.120.530">
    <property type="entry name" value="GntR ligand-binding domain-like"/>
    <property type="match status" value="1"/>
</dbReference>
<organism evidence="5">
    <name type="scientific">marine metagenome</name>
    <dbReference type="NCBI Taxonomy" id="408172"/>
    <lineage>
        <taxon>unclassified sequences</taxon>
        <taxon>metagenomes</taxon>
        <taxon>ecological metagenomes</taxon>
    </lineage>
</organism>
<dbReference type="PRINTS" id="PR00035">
    <property type="entry name" value="HTHGNTR"/>
</dbReference>
<gene>
    <name evidence="5" type="ORF">METZ01_LOCUS163927</name>
</gene>
<evidence type="ECO:0000256" key="3">
    <source>
        <dbReference type="ARBA" id="ARBA00023163"/>
    </source>
</evidence>
<dbReference type="InterPro" id="IPR036390">
    <property type="entry name" value="WH_DNA-bd_sf"/>
</dbReference>
<dbReference type="Gene3D" id="1.10.10.10">
    <property type="entry name" value="Winged helix-like DNA-binding domain superfamily/Winged helix DNA-binding domain"/>
    <property type="match status" value="1"/>
</dbReference>
<dbReference type="PANTHER" id="PTHR43537:SF5">
    <property type="entry name" value="UXU OPERON TRANSCRIPTIONAL REGULATOR"/>
    <property type="match status" value="1"/>
</dbReference>
<dbReference type="InterPro" id="IPR008920">
    <property type="entry name" value="TF_FadR/GntR_C"/>
</dbReference>
<dbReference type="GO" id="GO:0003677">
    <property type="term" value="F:DNA binding"/>
    <property type="evidence" value="ECO:0007669"/>
    <property type="project" value="UniProtKB-KW"/>
</dbReference>
<dbReference type="Pfam" id="PF00392">
    <property type="entry name" value="GntR"/>
    <property type="match status" value="1"/>
</dbReference>
<proteinExistence type="predicted"/>
<evidence type="ECO:0000259" key="4">
    <source>
        <dbReference type="PROSITE" id="PS50949"/>
    </source>
</evidence>
<reference evidence="5" key="1">
    <citation type="submission" date="2018-05" db="EMBL/GenBank/DDBJ databases">
        <authorList>
            <person name="Lanie J.A."/>
            <person name="Ng W.-L."/>
            <person name="Kazmierczak K.M."/>
            <person name="Andrzejewski T.M."/>
            <person name="Davidsen T.M."/>
            <person name="Wayne K.J."/>
            <person name="Tettelin H."/>
            <person name="Glass J.I."/>
            <person name="Rusch D."/>
            <person name="Podicherti R."/>
            <person name="Tsui H.-C.T."/>
            <person name="Winkler M.E."/>
        </authorList>
    </citation>
    <scope>NUCLEOTIDE SEQUENCE</scope>
</reference>
<dbReference type="PROSITE" id="PS50949">
    <property type="entry name" value="HTH_GNTR"/>
    <property type="match status" value="1"/>
</dbReference>
<dbReference type="SMART" id="SM00345">
    <property type="entry name" value="HTH_GNTR"/>
    <property type="match status" value="1"/>
</dbReference>
<protein>
    <recommendedName>
        <fullName evidence="4">HTH gntR-type domain-containing protein</fullName>
    </recommendedName>
</protein>
<dbReference type="InterPro" id="IPR036388">
    <property type="entry name" value="WH-like_DNA-bd_sf"/>
</dbReference>
<dbReference type="SUPFAM" id="SSF46785">
    <property type="entry name" value="Winged helix' DNA-binding domain"/>
    <property type="match status" value="1"/>
</dbReference>
<dbReference type="Pfam" id="PF07729">
    <property type="entry name" value="FCD"/>
    <property type="match status" value="1"/>
</dbReference>